<dbReference type="SUPFAM" id="SSF46894">
    <property type="entry name" value="C-terminal effector domain of the bipartite response regulators"/>
    <property type="match status" value="1"/>
</dbReference>
<comment type="caution">
    <text evidence="4">The sequence shown here is derived from an EMBL/GenBank/DDBJ whole genome shotgun (WGS) entry which is preliminary data.</text>
</comment>
<dbReference type="Gene3D" id="2.130.10.10">
    <property type="entry name" value="YVTN repeat-like/Quinoprotein amine dehydrogenase"/>
    <property type="match status" value="3"/>
</dbReference>
<keyword evidence="2" id="KW-1133">Transmembrane helix</keyword>
<dbReference type="RefSeq" id="WP_168881834.1">
    <property type="nucleotide sequence ID" value="NZ_JABAIL010000002.1"/>
</dbReference>
<sequence length="976" mass="112353">MNRFLQQIINIFLFALSISFTYSQSLDFIYYPVDAGLISGQLKSITHTSDGIIWGATDNGILRFDGKKVDLINHTLPSHYIKSFTHLKDGRVLIVHDLGIGILSSNYDEYSIESFIDGSTNRSDQTKIHYPKSIYVQNDSTFWIGEDSSIVYYQLGQPIKRYTLHFKSQSPHYVRTVLFEIDGFNNPWVFSYNVGIFKYDNQKDIFTKVSLPQKLSNISWVEKVSFKTFWVGGEEGVFEMEVDRQGNIVNWTQVTTIEGVSSGKKIGDHQMIIGTWSDGAYFIDFSNSTRIQHPIDLQGVKDILSLDYQKELGWWIGGTESIGLLKKVPFQWVDLVSNHVLIEAAKETRKGNVIISEGDSLRQLEWLENRWKQTFVYHFKERVRSFIEYNGKVYIGTYEGQLYSTSYNQNSFTKVEGIKMKGAVVSFFIDEENHLWCSGEYQNGVFKVDQNDNAQHIQGDALNGVQVIKGINNGTFYLGGDKRHCLLQKYNYTNQKFEKVNVVFPREVEENIVVWDLLIKKDVIYLATSDGCFYFSSKSTQEKILLSELLPVGLDANTSFKAIEMTDDGALWLASFKGLYRVKNDEAQLFDKTNGLPSNAIKIQGLSKDSDGRLWIATEKGLVVATESRDLDKKTKAPEISMVILNADGSETLVSDFTEKIPYQSDVELKFNTQKFPTSNISYQYRMLSSDTVWVNLDKVDQLSFLNLMNGSYTLEVRATLKGYQSSDISTMKFEVKTPFYKAPAFYVILVLLLAVLIFFIFRQHNKNLIEKGKRLEHLVEIRAKEITSQKTKIMEQQQEIYQKKQKIIEAEKSIAEADLKNAQLREEKLQEMLEQKNKHLTVVTLNIVEKNNFMHTLKKQLKDIEGQYPDVASPMKHLYRTIEKSDKTDKDWEEFQHYFEGVHQNFNQHLKEKHPSLTAHDLRHCALIRLNLSLIECANLLGISQDSIKTSRYRLKKKLALSAEENLQDYILAFK</sequence>
<dbReference type="InterPro" id="IPR016032">
    <property type="entry name" value="Sig_transdc_resp-reg_C-effctor"/>
</dbReference>
<dbReference type="InterPro" id="IPR015943">
    <property type="entry name" value="WD40/YVTN_repeat-like_dom_sf"/>
</dbReference>
<keyword evidence="2" id="KW-0472">Membrane</keyword>
<evidence type="ECO:0000256" key="2">
    <source>
        <dbReference type="SAM" id="Phobius"/>
    </source>
</evidence>
<evidence type="ECO:0000256" key="1">
    <source>
        <dbReference type="SAM" id="Coils"/>
    </source>
</evidence>
<evidence type="ECO:0000259" key="3">
    <source>
        <dbReference type="Pfam" id="PF07495"/>
    </source>
</evidence>
<dbReference type="SUPFAM" id="SSF63829">
    <property type="entry name" value="Calcium-dependent phosphotriesterase"/>
    <property type="match status" value="2"/>
</dbReference>
<evidence type="ECO:0000313" key="4">
    <source>
        <dbReference type="EMBL" id="NLR91134.1"/>
    </source>
</evidence>
<organism evidence="4 5">
    <name type="scientific">Flammeovirga agarivorans</name>
    <dbReference type="NCBI Taxonomy" id="2726742"/>
    <lineage>
        <taxon>Bacteria</taxon>
        <taxon>Pseudomonadati</taxon>
        <taxon>Bacteroidota</taxon>
        <taxon>Cytophagia</taxon>
        <taxon>Cytophagales</taxon>
        <taxon>Flammeovirgaceae</taxon>
        <taxon>Flammeovirga</taxon>
    </lineage>
</organism>
<dbReference type="EMBL" id="JABAIL010000002">
    <property type="protein sequence ID" value="NLR91134.1"/>
    <property type="molecule type" value="Genomic_DNA"/>
</dbReference>
<feature type="coiled-coil region" evidence="1">
    <location>
        <begin position="808"/>
        <end position="840"/>
    </location>
</feature>
<dbReference type="InterPro" id="IPR011110">
    <property type="entry name" value="Reg_prop"/>
</dbReference>
<dbReference type="InterPro" id="IPR013783">
    <property type="entry name" value="Ig-like_fold"/>
</dbReference>
<dbReference type="GO" id="GO:0006355">
    <property type="term" value="P:regulation of DNA-templated transcription"/>
    <property type="evidence" value="ECO:0007669"/>
    <property type="project" value="InterPro"/>
</dbReference>
<dbReference type="InterPro" id="IPR011123">
    <property type="entry name" value="Y_Y_Y"/>
</dbReference>
<feature type="domain" description="Two component regulator three Y" evidence="3">
    <location>
        <begin position="678"/>
        <end position="736"/>
    </location>
</feature>
<reference evidence="4 5" key="1">
    <citation type="submission" date="2020-04" db="EMBL/GenBank/DDBJ databases">
        <title>Flammeovirga sp. SR4, a novel species isolated from seawater.</title>
        <authorList>
            <person name="Wang X."/>
        </authorList>
    </citation>
    <scope>NUCLEOTIDE SEQUENCE [LARGE SCALE GENOMIC DNA]</scope>
    <source>
        <strain evidence="4 5">SR4</strain>
    </source>
</reference>
<dbReference type="Gene3D" id="2.60.40.10">
    <property type="entry name" value="Immunoglobulins"/>
    <property type="match status" value="1"/>
</dbReference>
<protein>
    <recommendedName>
        <fullName evidence="3">Two component regulator three Y domain-containing protein</fullName>
    </recommendedName>
</protein>
<name>A0A7X8SIZ5_9BACT</name>
<proteinExistence type="predicted"/>
<gene>
    <name evidence="4" type="ORF">HGP29_07945</name>
</gene>
<keyword evidence="2" id="KW-0812">Transmembrane</keyword>
<keyword evidence="5" id="KW-1185">Reference proteome</keyword>
<dbReference type="Proteomes" id="UP000585050">
    <property type="component" value="Unassembled WGS sequence"/>
</dbReference>
<dbReference type="GO" id="GO:0003677">
    <property type="term" value="F:DNA binding"/>
    <property type="evidence" value="ECO:0007669"/>
    <property type="project" value="InterPro"/>
</dbReference>
<feature type="transmembrane region" description="Helical" evidence="2">
    <location>
        <begin position="744"/>
        <end position="762"/>
    </location>
</feature>
<dbReference type="Pfam" id="PF07494">
    <property type="entry name" value="Reg_prop"/>
    <property type="match status" value="1"/>
</dbReference>
<keyword evidence="1" id="KW-0175">Coiled coil</keyword>
<accession>A0A7X8SIZ5</accession>
<dbReference type="Pfam" id="PF07495">
    <property type="entry name" value="Y_Y_Y"/>
    <property type="match status" value="1"/>
</dbReference>
<dbReference type="AlphaFoldDB" id="A0A7X8SIZ5"/>
<evidence type="ECO:0000313" key="5">
    <source>
        <dbReference type="Proteomes" id="UP000585050"/>
    </source>
</evidence>